<feature type="domain" description="Transcription regulator PadR N-terminal" evidence="1">
    <location>
        <begin position="30"/>
        <end position="83"/>
    </location>
</feature>
<dbReference type="InterPro" id="IPR005149">
    <property type="entry name" value="Tscrpt_reg_PadR_N"/>
</dbReference>
<reference evidence="2 3" key="1">
    <citation type="submission" date="2019-09" db="EMBL/GenBank/DDBJ databases">
        <title>Screening of Novel Bioactive Compounds from Soil-Associated.</title>
        <authorList>
            <person name="Gong X."/>
        </authorList>
    </citation>
    <scope>NUCLEOTIDE SEQUENCE [LARGE SCALE GENOMIC DNA]</scope>
    <source>
        <strain evidence="2 3">Gxj-6</strain>
    </source>
</reference>
<evidence type="ECO:0000259" key="1">
    <source>
        <dbReference type="Pfam" id="PF03551"/>
    </source>
</evidence>
<evidence type="ECO:0000313" key="2">
    <source>
        <dbReference type="EMBL" id="KAA9376033.1"/>
    </source>
</evidence>
<dbReference type="InterPro" id="IPR036388">
    <property type="entry name" value="WH-like_DNA-bd_sf"/>
</dbReference>
<dbReference type="RefSeq" id="WP_150936546.1">
    <property type="nucleotide sequence ID" value="NZ_VYTZ01000009.1"/>
</dbReference>
<name>A0A5J5JWQ5_9ACTN</name>
<gene>
    <name evidence="2" type="ORF">F5972_25295</name>
</gene>
<sequence length="114" mass="12875">MAPDPRITMTVARVLRAFLDDPAESRYGFELMQLTGLQSGTLYPILARLEEAEWLESQREDIDPHVLGRPARKLYRITRTGATLARQELALISERLRPPSGKFSQSLRPQGGQV</sequence>
<dbReference type="Proteomes" id="UP000327011">
    <property type="component" value="Unassembled WGS sequence"/>
</dbReference>
<organism evidence="2 3">
    <name type="scientific">Microbispora cellulosiformans</name>
    <dbReference type="NCBI Taxonomy" id="2614688"/>
    <lineage>
        <taxon>Bacteria</taxon>
        <taxon>Bacillati</taxon>
        <taxon>Actinomycetota</taxon>
        <taxon>Actinomycetes</taxon>
        <taxon>Streptosporangiales</taxon>
        <taxon>Streptosporangiaceae</taxon>
        <taxon>Microbispora</taxon>
    </lineage>
</organism>
<proteinExistence type="predicted"/>
<dbReference type="Gene3D" id="1.10.10.10">
    <property type="entry name" value="Winged helix-like DNA-binding domain superfamily/Winged helix DNA-binding domain"/>
    <property type="match status" value="1"/>
</dbReference>
<dbReference type="AlphaFoldDB" id="A0A5J5JWQ5"/>
<dbReference type="EMBL" id="VYTZ01000009">
    <property type="protein sequence ID" value="KAA9376033.1"/>
    <property type="molecule type" value="Genomic_DNA"/>
</dbReference>
<dbReference type="InterPro" id="IPR036390">
    <property type="entry name" value="WH_DNA-bd_sf"/>
</dbReference>
<comment type="caution">
    <text evidence="2">The sequence shown here is derived from an EMBL/GenBank/DDBJ whole genome shotgun (WGS) entry which is preliminary data.</text>
</comment>
<keyword evidence="3" id="KW-1185">Reference proteome</keyword>
<protein>
    <submittedName>
        <fullName evidence="2">PadR family transcriptional regulator</fullName>
    </submittedName>
</protein>
<dbReference type="Pfam" id="PF03551">
    <property type="entry name" value="PadR"/>
    <property type="match status" value="1"/>
</dbReference>
<dbReference type="SUPFAM" id="SSF46785">
    <property type="entry name" value="Winged helix' DNA-binding domain"/>
    <property type="match status" value="1"/>
</dbReference>
<accession>A0A5J5JWQ5</accession>
<evidence type="ECO:0000313" key="3">
    <source>
        <dbReference type="Proteomes" id="UP000327011"/>
    </source>
</evidence>